<evidence type="ECO:0000256" key="2">
    <source>
        <dbReference type="ARBA" id="ARBA00022692"/>
    </source>
</evidence>
<feature type="transmembrane region" description="Helical" evidence="10">
    <location>
        <begin position="1111"/>
        <end position="1131"/>
    </location>
</feature>
<feature type="repeat" description="ANK" evidence="7">
    <location>
        <begin position="336"/>
        <end position="358"/>
    </location>
</feature>
<dbReference type="PANTHER" id="PTHR24186:SF49">
    <property type="entry name" value="ANKYRIN REPEAT FAMILY PROTEIN"/>
    <property type="match status" value="1"/>
</dbReference>
<dbReference type="Pfam" id="PF12796">
    <property type="entry name" value="Ank_2"/>
    <property type="match status" value="6"/>
</dbReference>
<evidence type="ECO:0000256" key="4">
    <source>
        <dbReference type="ARBA" id="ARBA00022989"/>
    </source>
</evidence>
<name>A0ABQ8HAD8_9ROSI</name>
<feature type="repeat" description="ANK" evidence="7">
    <location>
        <begin position="731"/>
        <end position="753"/>
    </location>
</feature>
<dbReference type="Proteomes" id="UP000827721">
    <property type="component" value="Unassembled WGS sequence"/>
</dbReference>
<organism evidence="12 13">
    <name type="scientific">Xanthoceras sorbifolium</name>
    <dbReference type="NCBI Taxonomy" id="99658"/>
    <lineage>
        <taxon>Eukaryota</taxon>
        <taxon>Viridiplantae</taxon>
        <taxon>Streptophyta</taxon>
        <taxon>Embryophyta</taxon>
        <taxon>Tracheophyta</taxon>
        <taxon>Spermatophyta</taxon>
        <taxon>Magnoliopsida</taxon>
        <taxon>eudicotyledons</taxon>
        <taxon>Gunneridae</taxon>
        <taxon>Pentapetalae</taxon>
        <taxon>rosids</taxon>
        <taxon>malvids</taxon>
        <taxon>Sapindales</taxon>
        <taxon>Sapindaceae</taxon>
        <taxon>Xanthoceroideae</taxon>
        <taxon>Xanthoceras</taxon>
    </lineage>
</organism>
<feature type="transmembrane region" description="Helical" evidence="10">
    <location>
        <begin position="571"/>
        <end position="591"/>
    </location>
</feature>
<dbReference type="InterPro" id="IPR036770">
    <property type="entry name" value="Ankyrin_rpt-contain_sf"/>
</dbReference>
<feature type="repeat" description="ANK" evidence="7">
    <location>
        <begin position="834"/>
        <end position="866"/>
    </location>
</feature>
<keyword evidence="13" id="KW-1185">Reference proteome</keyword>
<gene>
    <name evidence="12" type="ORF">JRO89_XS12G0012600</name>
</gene>
<evidence type="ECO:0000256" key="3">
    <source>
        <dbReference type="ARBA" id="ARBA00022737"/>
    </source>
</evidence>
<dbReference type="PROSITE" id="PS50088">
    <property type="entry name" value="ANK_REPEAT"/>
    <property type="match status" value="10"/>
</dbReference>
<dbReference type="InterPro" id="IPR002110">
    <property type="entry name" value="Ankyrin_rpt"/>
</dbReference>
<feature type="repeat" description="ANK" evidence="7">
    <location>
        <begin position="766"/>
        <end position="798"/>
    </location>
</feature>
<feature type="transmembrane region" description="Helical" evidence="10">
    <location>
        <begin position="1068"/>
        <end position="1090"/>
    </location>
</feature>
<keyword evidence="4 10" id="KW-1133">Transmembrane helix</keyword>
<dbReference type="SMART" id="SM00248">
    <property type="entry name" value="ANK"/>
    <property type="match status" value="14"/>
</dbReference>
<evidence type="ECO:0000313" key="13">
    <source>
        <dbReference type="Proteomes" id="UP000827721"/>
    </source>
</evidence>
<evidence type="ECO:0000256" key="5">
    <source>
        <dbReference type="ARBA" id="ARBA00023043"/>
    </source>
</evidence>
<feature type="domain" description="PGG" evidence="11">
    <location>
        <begin position="488"/>
        <end position="590"/>
    </location>
</feature>
<feature type="domain" description="PGG" evidence="11">
    <location>
        <begin position="1014"/>
        <end position="1130"/>
    </location>
</feature>
<dbReference type="PANTHER" id="PTHR24186">
    <property type="entry name" value="PROTEIN PHOSPHATASE 1 REGULATORY SUBUNIT"/>
    <property type="match status" value="1"/>
</dbReference>
<feature type="transmembrane region" description="Helical" evidence="10">
    <location>
        <begin position="531"/>
        <end position="551"/>
    </location>
</feature>
<accession>A0ABQ8HAD8</accession>
<feature type="repeat" description="ANK" evidence="7">
    <location>
        <begin position="902"/>
        <end position="935"/>
    </location>
</feature>
<feature type="transmembrane region" description="Helical" evidence="10">
    <location>
        <begin position="597"/>
        <end position="622"/>
    </location>
</feature>
<evidence type="ECO:0000256" key="9">
    <source>
        <dbReference type="SAM" id="MobiDB-lite"/>
    </source>
</evidence>
<dbReference type="Pfam" id="PF13962">
    <property type="entry name" value="PGG"/>
    <property type="match status" value="2"/>
</dbReference>
<comment type="caution">
    <text evidence="12">The sequence shown here is derived from an EMBL/GenBank/DDBJ whole genome shotgun (WGS) entry which is preliminary data.</text>
</comment>
<keyword evidence="8" id="KW-0175">Coiled coil</keyword>
<evidence type="ECO:0000256" key="6">
    <source>
        <dbReference type="ARBA" id="ARBA00023136"/>
    </source>
</evidence>
<dbReference type="EMBL" id="JAFEMO010000012">
    <property type="protein sequence ID" value="KAH7553442.1"/>
    <property type="molecule type" value="Genomic_DNA"/>
</dbReference>
<evidence type="ECO:0000256" key="7">
    <source>
        <dbReference type="PROSITE-ProRule" id="PRU00023"/>
    </source>
</evidence>
<keyword evidence="6 10" id="KW-0472">Membrane</keyword>
<feature type="coiled-coil region" evidence="8">
    <location>
        <begin position="443"/>
        <end position="470"/>
    </location>
</feature>
<feature type="region of interest" description="Disordered" evidence="9">
    <location>
        <begin position="69"/>
        <end position="99"/>
    </location>
</feature>
<feature type="repeat" description="ANK" evidence="7">
    <location>
        <begin position="800"/>
        <end position="832"/>
    </location>
</feature>
<evidence type="ECO:0000259" key="11">
    <source>
        <dbReference type="Pfam" id="PF13962"/>
    </source>
</evidence>
<dbReference type="Gene3D" id="1.25.40.20">
    <property type="entry name" value="Ankyrin repeat-containing domain"/>
    <property type="match status" value="4"/>
</dbReference>
<feature type="transmembrane region" description="Helical" evidence="10">
    <location>
        <begin position="1016"/>
        <end position="1039"/>
    </location>
</feature>
<feature type="compositionally biased region" description="Acidic residues" evidence="9">
    <location>
        <begin position="1"/>
        <end position="14"/>
    </location>
</feature>
<feature type="transmembrane region" description="Helical" evidence="10">
    <location>
        <begin position="486"/>
        <end position="511"/>
    </location>
</feature>
<evidence type="ECO:0000256" key="8">
    <source>
        <dbReference type="SAM" id="Coils"/>
    </source>
</evidence>
<feature type="repeat" description="ANK" evidence="7">
    <location>
        <begin position="302"/>
        <end position="334"/>
    </location>
</feature>
<sequence>MQSVDEEQDYVNNDECERGERDLEMGLRLRVLPSFQAEPSSSYSPYSPVSTPRSPIVLSNSSRSLFVSSSSKSLHQSQSSKSLRQSHSSKSLHVSNSSKSLAVSNSSNSLLVSNSSKSLVVSNSGKRFDPNGKKKYVRQVTGRHNDTELHLAAQRGDLPGVRQILGEIDAQMIGTLSGADFDSEVSEIREAVVNEVNELGETALFVAAAKGHLDVVKELLQYTTKEGITLKSRSGLDPLHVAAREGHEDIVQVLLEHDPELSRSVGQLNATPLITAATKGHLSVVKVLLNKDPSSIELTRSNGKNALHLAARQGHVDVVKALLDQDPQLARRTDKKGQTALHMAVKGVSVDVVKLILRADPATVMLPDKFGYVALHIATRKKRVEIVNELVKLPDTNVNAQTRDKKTALDIAEGLPLSEEINEIKECLNGNGAMKATELNQPRDELRKTVKEIKKDVHSQMEQARKTQKNVSGIAKDLLKLHRIGIYNASNSVTVVAVLFATVAFAAIFTVPGGDNDEGVAVVADGTPFKIFFFANAVALFTSLAVVLVQITIVRGELKTERRVTKIINKLMWLAAVFTTLAFLSSSYIVVGRHSRWAANLVTVIGAFIMAGVIILMTYFVLKSKKLRAMKKREKLLHRTRTNSWRHSDSESGVALSFSEIVVLSIHTHAYAFLGRETLLALWFFGAPREIDTELRCFLFSEPRNLDLVMEMISKSGDLELKDLLSKQNQSGETALYVAAEYGHVDLVKEMIKYHDIGMAGTKARNGFDAFHIAAKQGNLEVLKVLIEAIPEISMTCDSMNTTALHTAASQGHIEVVNYLLEEGSSVATIAKSNAKTALHSAARNGHVEIVKALLSKEPGIATRNDKKGQTALHMAVKGLNVELVDELLNLEPSLINMVDTKGNTALHIATRKGRAQIARKLLMRSEVDKAAINNSGETALDTAEKTGNSEIKAILLEYGVQRAKFIKPKSAARELKQTVSDIKHEVHDQLEHTRLTRKRVHGIAKRLNKMHSEGLNNAINSTTVVAVLIATVAFAAIFNVPGQYVDDPADIPPHQSLGEANIAPKPAFMIFFIFDAISLFISLAVVVVQTSIVVIERKAKKQMMAIINKLMWLACAMVSVAFLALSYIVVGDDNRWWAIAVASIGTLIMVSTLGTLCYWVIINRIEISKLKSIRRSSLNNRSRSVSVSGMSDPELFGNEYKKLYAV</sequence>
<feature type="region of interest" description="Disordered" evidence="9">
    <location>
        <begin position="1"/>
        <end position="23"/>
    </location>
</feature>
<protein>
    <recommendedName>
        <fullName evidence="11">PGG domain-containing protein</fullName>
    </recommendedName>
</protein>
<comment type="subcellular location">
    <subcellularLocation>
        <location evidence="1">Membrane</location>
        <topology evidence="1">Multi-pass membrane protein</topology>
    </subcellularLocation>
</comment>
<evidence type="ECO:0000313" key="12">
    <source>
        <dbReference type="EMBL" id="KAH7553442.1"/>
    </source>
</evidence>
<feature type="transmembrane region" description="Helical" evidence="10">
    <location>
        <begin position="1137"/>
        <end position="1162"/>
    </location>
</feature>
<dbReference type="SUPFAM" id="SSF48403">
    <property type="entry name" value="Ankyrin repeat"/>
    <property type="match status" value="2"/>
</dbReference>
<feature type="repeat" description="ANK" evidence="7">
    <location>
        <begin position="868"/>
        <end position="890"/>
    </location>
</feature>
<keyword evidence="5 7" id="KW-0040">ANK repeat</keyword>
<dbReference type="InterPro" id="IPR026961">
    <property type="entry name" value="PGG_dom"/>
</dbReference>
<reference evidence="12 13" key="1">
    <citation type="submission" date="2021-02" db="EMBL/GenBank/DDBJ databases">
        <title>Plant Genome Project.</title>
        <authorList>
            <person name="Zhang R.-G."/>
        </authorList>
    </citation>
    <scope>NUCLEOTIDE SEQUENCE [LARGE SCALE GENOMIC DNA]</scope>
    <source>
        <tissue evidence="12">Leaves</tissue>
    </source>
</reference>
<feature type="repeat" description="ANK" evidence="7">
    <location>
        <begin position="234"/>
        <end position="262"/>
    </location>
</feature>
<evidence type="ECO:0000256" key="1">
    <source>
        <dbReference type="ARBA" id="ARBA00004141"/>
    </source>
</evidence>
<dbReference type="PROSITE" id="PS50297">
    <property type="entry name" value="ANK_REP_REGION"/>
    <property type="match status" value="10"/>
</dbReference>
<feature type="repeat" description="ANK" evidence="7">
    <location>
        <begin position="199"/>
        <end position="221"/>
    </location>
</feature>
<keyword evidence="3" id="KW-0677">Repeat</keyword>
<evidence type="ECO:0000256" key="10">
    <source>
        <dbReference type="SAM" id="Phobius"/>
    </source>
</evidence>
<keyword evidence="2 10" id="KW-0812">Transmembrane</keyword>
<proteinExistence type="predicted"/>